<dbReference type="EMBL" id="FNWT01000005">
    <property type="protein sequence ID" value="SEH55462.1"/>
    <property type="molecule type" value="Genomic_DNA"/>
</dbReference>
<dbReference type="InterPro" id="IPR018490">
    <property type="entry name" value="cNMP-bd_dom_sf"/>
</dbReference>
<evidence type="ECO:0000313" key="6">
    <source>
        <dbReference type="Proteomes" id="UP000199135"/>
    </source>
</evidence>
<evidence type="ECO:0000256" key="3">
    <source>
        <dbReference type="ARBA" id="ARBA00023163"/>
    </source>
</evidence>
<comment type="caution">
    <text evidence="5">The sequence shown here is derived from an EMBL/GenBank/DDBJ whole genome shotgun (WGS) entry which is preliminary data.</text>
</comment>
<dbReference type="SUPFAM" id="SSF46785">
    <property type="entry name" value="Winged helix' DNA-binding domain"/>
    <property type="match status" value="1"/>
</dbReference>
<keyword evidence="6" id="KW-1185">Reference proteome</keyword>
<organism evidence="5 6">
    <name type="scientific">Parafannyhessea umbonata</name>
    <dbReference type="NCBI Taxonomy" id="604330"/>
    <lineage>
        <taxon>Bacteria</taxon>
        <taxon>Bacillati</taxon>
        <taxon>Actinomycetota</taxon>
        <taxon>Coriobacteriia</taxon>
        <taxon>Coriobacteriales</taxon>
        <taxon>Atopobiaceae</taxon>
        <taxon>Parafannyhessea</taxon>
    </lineage>
</organism>
<feature type="domain" description="HTH crp-type" evidence="4">
    <location>
        <begin position="163"/>
        <end position="229"/>
    </location>
</feature>
<protein>
    <submittedName>
        <fullName evidence="5">CRP/FNR family transcriptional regulator, anaerobic regulatory protein</fullName>
    </submittedName>
</protein>
<evidence type="ECO:0000256" key="2">
    <source>
        <dbReference type="ARBA" id="ARBA00023125"/>
    </source>
</evidence>
<dbReference type="SMART" id="SM00419">
    <property type="entry name" value="HTH_CRP"/>
    <property type="match status" value="1"/>
</dbReference>
<gene>
    <name evidence="5" type="ORF">SAMN05216447_105112</name>
</gene>
<dbReference type="InterPro" id="IPR012318">
    <property type="entry name" value="HTH_CRP"/>
</dbReference>
<dbReference type="PROSITE" id="PS51063">
    <property type="entry name" value="HTH_CRP_2"/>
    <property type="match status" value="1"/>
</dbReference>
<dbReference type="Gene3D" id="1.10.10.10">
    <property type="entry name" value="Winged helix-like DNA-binding domain superfamily/Winged helix DNA-binding domain"/>
    <property type="match status" value="1"/>
</dbReference>
<dbReference type="Proteomes" id="UP000199135">
    <property type="component" value="Unassembled WGS sequence"/>
</dbReference>
<dbReference type="InterPro" id="IPR014710">
    <property type="entry name" value="RmlC-like_jellyroll"/>
</dbReference>
<evidence type="ECO:0000259" key="4">
    <source>
        <dbReference type="PROSITE" id="PS51063"/>
    </source>
</evidence>
<evidence type="ECO:0000256" key="1">
    <source>
        <dbReference type="ARBA" id="ARBA00023015"/>
    </source>
</evidence>
<dbReference type="PRINTS" id="PR00034">
    <property type="entry name" value="HTHCRP"/>
</dbReference>
<sequence>MPVGRGGAGLCVCGLECLDDALDLVEVSPGLDKRLRMMIKNSARFIRFHDGARVHGNDTDRTGLLMVLKGSLRAYLLSSSGRECTLFRVEEGECYALSCSRLLSLVTFDLFLDADGTTELLVVDSEVYNRVAVECLAAEAFAYRQAAMRFSDAMWVMEQVLFMRLEARVAAFLLDEVARRRRDSLSLTHDELARHIGSAREAVSRVLKQLDRRGVVLLSRGRVDVLDKRALRALVGV</sequence>
<dbReference type="Gene3D" id="2.60.120.10">
    <property type="entry name" value="Jelly Rolls"/>
    <property type="match status" value="1"/>
</dbReference>
<keyword evidence="1" id="KW-0805">Transcription regulation</keyword>
<keyword evidence="2" id="KW-0238">DNA-binding</keyword>
<keyword evidence="3" id="KW-0804">Transcription</keyword>
<dbReference type="SUPFAM" id="SSF51206">
    <property type="entry name" value="cAMP-binding domain-like"/>
    <property type="match status" value="1"/>
</dbReference>
<dbReference type="Pfam" id="PF13545">
    <property type="entry name" value="HTH_Crp_2"/>
    <property type="match status" value="1"/>
</dbReference>
<dbReference type="InterPro" id="IPR036390">
    <property type="entry name" value="WH_DNA-bd_sf"/>
</dbReference>
<name>A0A1H6J9J5_9ACTN</name>
<accession>A0A1H6J9J5</accession>
<proteinExistence type="predicted"/>
<evidence type="ECO:0000313" key="5">
    <source>
        <dbReference type="EMBL" id="SEH55462.1"/>
    </source>
</evidence>
<dbReference type="InterPro" id="IPR036388">
    <property type="entry name" value="WH-like_DNA-bd_sf"/>
</dbReference>
<reference evidence="5 6" key="1">
    <citation type="submission" date="2016-10" db="EMBL/GenBank/DDBJ databases">
        <authorList>
            <person name="Varghese N."/>
            <person name="Submissions S."/>
        </authorList>
    </citation>
    <scope>NUCLEOTIDE SEQUENCE [LARGE SCALE GENOMIC DNA]</scope>
    <source>
        <strain evidence="5 6">WCP15</strain>
    </source>
</reference>